<dbReference type="GO" id="GO:0008266">
    <property type="term" value="F:poly(U) RNA binding"/>
    <property type="evidence" value="ECO:0007669"/>
    <property type="project" value="UniProtKB-ARBA"/>
</dbReference>
<evidence type="ECO:0000256" key="2">
    <source>
        <dbReference type="ARBA" id="ARBA00022737"/>
    </source>
</evidence>
<evidence type="ECO:0000256" key="1">
    <source>
        <dbReference type="ARBA" id="ARBA00004123"/>
    </source>
</evidence>
<evidence type="ECO:0000313" key="9">
    <source>
        <dbReference type="EMBL" id="QJQ31006.1"/>
    </source>
</evidence>
<dbReference type="InterPro" id="IPR012677">
    <property type="entry name" value="Nucleotide-bd_a/b_plait_sf"/>
</dbReference>
<evidence type="ECO:0000256" key="6">
    <source>
        <dbReference type="SAM" id="MobiDB-lite"/>
    </source>
</evidence>
<reference evidence="8 10" key="2">
    <citation type="submission" date="2023-03" db="EMBL/GenBank/DDBJ databases">
        <title>High-quality genome of Scylla paramamosain provides insights in environmental adaptation.</title>
        <authorList>
            <person name="Zhang L."/>
        </authorList>
    </citation>
    <scope>NUCLEOTIDE SEQUENCE [LARGE SCALE GENOMIC DNA]</scope>
    <source>
        <strain evidence="8">LZ_2023a</strain>
        <tissue evidence="8">Muscle</tissue>
    </source>
</reference>
<evidence type="ECO:0000256" key="5">
    <source>
        <dbReference type="PROSITE-ProRule" id="PRU00176"/>
    </source>
</evidence>
<dbReference type="Pfam" id="PF00076">
    <property type="entry name" value="RRM_1"/>
    <property type="match status" value="2"/>
</dbReference>
<dbReference type="AlphaFoldDB" id="A0A6M4APN6"/>
<sequence length="322" mass="34778">MSFESTTSSALPEGETRTNLIINYLPQTLTDQEFYKIFVVVGPIKNCRIMKDMKQTGYSFGFGFVEYQKPEDAAKAILQLNNLPVQHKRIKVSYARPPGEDIKETNLYIQNIPRSYTLDQLEELFSVYGQIVQKNLLKDKVTGLPRGVGFVRFDKKSQAEAAISGMNGVVPEGGTEPLVVKVAEEHGKMKAAYYAGYHAGINNLRGGGAGESNTSRGRGNYNSRGGSGGGGGGYQGRGNYNNMQNRQYHQGGKMAPDRTANRYNPIGSGGGYGGGSGGAGYSGHPTGQSSFYSFSTPSFSGGNYTSFSSMNHNSSSDGYGRY</sequence>
<dbReference type="PANTHER" id="PTHR48027">
    <property type="entry name" value="HETEROGENEOUS NUCLEAR RIBONUCLEOPROTEIN 87F-RELATED"/>
    <property type="match status" value="1"/>
</dbReference>
<dbReference type="PRINTS" id="PR00961">
    <property type="entry name" value="HUDSXLRNA"/>
</dbReference>
<dbReference type="EMBL" id="JARAKH010000030">
    <property type="protein sequence ID" value="KAK8387113.1"/>
    <property type="molecule type" value="Genomic_DNA"/>
</dbReference>
<dbReference type="SMART" id="SM00360">
    <property type="entry name" value="RRM"/>
    <property type="match status" value="2"/>
</dbReference>
<dbReference type="GO" id="GO:0003729">
    <property type="term" value="F:mRNA binding"/>
    <property type="evidence" value="ECO:0007669"/>
    <property type="project" value="UniProtKB-ARBA"/>
</dbReference>
<dbReference type="InterPro" id="IPR000504">
    <property type="entry name" value="RRM_dom"/>
</dbReference>
<keyword evidence="10" id="KW-1185">Reference proteome</keyword>
<evidence type="ECO:0000256" key="4">
    <source>
        <dbReference type="ARBA" id="ARBA00023242"/>
    </source>
</evidence>
<protein>
    <submittedName>
        <fullName evidence="9">Sxl-2</fullName>
    </submittedName>
</protein>
<feature type="compositionally biased region" description="Low complexity" evidence="6">
    <location>
        <begin position="237"/>
        <end position="247"/>
    </location>
</feature>
<feature type="domain" description="RRM" evidence="7">
    <location>
        <begin position="105"/>
        <end position="185"/>
    </location>
</feature>
<feature type="region of interest" description="Disordered" evidence="6">
    <location>
        <begin position="208"/>
        <end position="271"/>
    </location>
</feature>
<keyword evidence="2" id="KW-0677">Repeat</keyword>
<dbReference type="GO" id="GO:0050686">
    <property type="term" value="P:negative regulation of mRNA processing"/>
    <property type="evidence" value="ECO:0007669"/>
    <property type="project" value="UniProtKB-ARBA"/>
</dbReference>
<dbReference type="FunFam" id="3.30.70.330:FF:000383">
    <property type="entry name" value="Sex lethal, isoform D"/>
    <property type="match status" value="1"/>
</dbReference>
<evidence type="ECO:0000256" key="3">
    <source>
        <dbReference type="ARBA" id="ARBA00022884"/>
    </source>
</evidence>
<gene>
    <name evidence="8" type="ORF">O3P69_018040</name>
</gene>
<dbReference type="SUPFAM" id="SSF54928">
    <property type="entry name" value="RNA-binding domain, RBD"/>
    <property type="match status" value="2"/>
</dbReference>
<dbReference type="InterPro" id="IPR052462">
    <property type="entry name" value="SLIRP/GR-RBP-like"/>
</dbReference>
<comment type="subcellular location">
    <subcellularLocation>
        <location evidence="1">Nucleus</location>
    </subcellularLocation>
</comment>
<keyword evidence="3 5" id="KW-0694">RNA-binding</keyword>
<dbReference type="FunFam" id="3.30.70.330:FF:000205">
    <property type="entry name" value="Sex lethal, isoform B"/>
    <property type="match status" value="1"/>
</dbReference>
<dbReference type="InterPro" id="IPR035979">
    <property type="entry name" value="RBD_domain_sf"/>
</dbReference>
<reference evidence="9" key="1">
    <citation type="submission" date="2019-09" db="EMBL/GenBank/DDBJ databases">
        <authorList>
            <person name="Wan H."/>
        </authorList>
    </citation>
    <scope>NUCLEOTIDE SEQUENCE</scope>
</reference>
<dbReference type="GO" id="GO:0009967">
    <property type="term" value="P:positive regulation of signal transduction"/>
    <property type="evidence" value="ECO:0007669"/>
    <property type="project" value="UniProtKB-ARBA"/>
</dbReference>
<feature type="compositionally biased region" description="Gly residues" evidence="6">
    <location>
        <begin position="225"/>
        <end position="236"/>
    </location>
</feature>
<feature type="domain" description="RRM" evidence="7">
    <location>
        <begin position="18"/>
        <end position="97"/>
    </location>
</feature>
<keyword evidence="4" id="KW-0539">Nucleus</keyword>
<dbReference type="EMBL" id="MN412582">
    <property type="protein sequence ID" value="QJQ31006.1"/>
    <property type="molecule type" value="mRNA"/>
</dbReference>
<dbReference type="Proteomes" id="UP001487740">
    <property type="component" value="Unassembled WGS sequence"/>
</dbReference>
<feature type="compositionally biased region" description="Low complexity" evidence="6">
    <location>
        <begin position="215"/>
        <end position="224"/>
    </location>
</feature>
<dbReference type="GO" id="GO:0005634">
    <property type="term" value="C:nucleus"/>
    <property type="evidence" value="ECO:0007669"/>
    <property type="project" value="UniProtKB-SubCell"/>
</dbReference>
<dbReference type="GO" id="GO:0010629">
    <property type="term" value="P:negative regulation of gene expression"/>
    <property type="evidence" value="ECO:0007669"/>
    <property type="project" value="UniProtKB-ARBA"/>
</dbReference>
<evidence type="ECO:0000313" key="8">
    <source>
        <dbReference type="EMBL" id="KAK8387113.1"/>
    </source>
</evidence>
<organism evidence="9">
    <name type="scientific">Scylla paramamosain</name>
    <name type="common">Mud crab</name>
    <dbReference type="NCBI Taxonomy" id="85552"/>
    <lineage>
        <taxon>Eukaryota</taxon>
        <taxon>Metazoa</taxon>
        <taxon>Ecdysozoa</taxon>
        <taxon>Arthropoda</taxon>
        <taxon>Crustacea</taxon>
        <taxon>Multicrustacea</taxon>
        <taxon>Malacostraca</taxon>
        <taxon>Eumalacostraca</taxon>
        <taxon>Eucarida</taxon>
        <taxon>Decapoda</taxon>
        <taxon>Pleocyemata</taxon>
        <taxon>Brachyura</taxon>
        <taxon>Eubrachyura</taxon>
        <taxon>Portunoidea</taxon>
        <taxon>Portunidae</taxon>
        <taxon>Portuninae</taxon>
        <taxon>Scylla</taxon>
    </lineage>
</organism>
<dbReference type="Gene3D" id="3.30.70.330">
    <property type="match status" value="2"/>
</dbReference>
<dbReference type="GO" id="GO:1990904">
    <property type="term" value="C:ribonucleoprotein complex"/>
    <property type="evidence" value="ECO:0007669"/>
    <property type="project" value="InterPro"/>
</dbReference>
<dbReference type="GO" id="GO:0005737">
    <property type="term" value="C:cytoplasm"/>
    <property type="evidence" value="ECO:0007669"/>
    <property type="project" value="UniProtKB-ARBA"/>
</dbReference>
<dbReference type="InterPro" id="IPR002343">
    <property type="entry name" value="Hud_Sxl_RNA"/>
</dbReference>
<evidence type="ECO:0000313" key="10">
    <source>
        <dbReference type="Proteomes" id="UP001487740"/>
    </source>
</evidence>
<proteinExistence type="evidence at transcript level"/>
<name>A0A6M4APN6_SCYPA</name>
<evidence type="ECO:0000259" key="7">
    <source>
        <dbReference type="PROSITE" id="PS50102"/>
    </source>
</evidence>
<accession>A0A6M4APN6</accession>
<dbReference type="PROSITE" id="PS50102">
    <property type="entry name" value="RRM"/>
    <property type="match status" value="2"/>
</dbReference>